<dbReference type="EMBL" id="LVZM01014288">
    <property type="protein sequence ID" value="OUC43748.1"/>
    <property type="molecule type" value="Genomic_DNA"/>
</dbReference>
<evidence type="ECO:0000313" key="2">
    <source>
        <dbReference type="Proteomes" id="UP000243006"/>
    </source>
</evidence>
<comment type="caution">
    <text evidence="1">The sequence shown here is derived from an EMBL/GenBank/DDBJ whole genome shotgun (WGS) entry which is preliminary data.</text>
</comment>
<sequence length="28" mass="3205">MQLWKVNFSAENFSPTAYPDQAFAQLSL</sequence>
<reference evidence="1 2" key="1">
    <citation type="submission" date="2015-04" db="EMBL/GenBank/DDBJ databases">
        <title>Draft genome of the roundworm Trichinella nativa.</title>
        <authorList>
            <person name="Mitreva M."/>
        </authorList>
    </citation>
    <scope>NUCLEOTIDE SEQUENCE [LARGE SCALE GENOMIC DNA]</scope>
    <source>
        <strain evidence="1 2">ISS45</strain>
    </source>
</reference>
<evidence type="ECO:0000313" key="1">
    <source>
        <dbReference type="EMBL" id="OUC43748.1"/>
    </source>
</evidence>
<gene>
    <name evidence="1" type="ORF">D917_09555</name>
</gene>
<proteinExistence type="predicted"/>
<dbReference type="Proteomes" id="UP000243006">
    <property type="component" value="Unassembled WGS sequence"/>
</dbReference>
<organism evidence="1 2">
    <name type="scientific">Trichinella nativa</name>
    <dbReference type="NCBI Taxonomy" id="6335"/>
    <lineage>
        <taxon>Eukaryota</taxon>
        <taxon>Metazoa</taxon>
        <taxon>Ecdysozoa</taxon>
        <taxon>Nematoda</taxon>
        <taxon>Enoplea</taxon>
        <taxon>Dorylaimia</taxon>
        <taxon>Trichinellida</taxon>
        <taxon>Trichinellidae</taxon>
        <taxon>Trichinella</taxon>
    </lineage>
</organism>
<dbReference type="AlphaFoldDB" id="A0A1Y3EKW8"/>
<accession>A0A1Y3EKW8</accession>
<protein>
    <submittedName>
        <fullName evidence="1">Uncharacterized protein</fullName>
    </submittedName>
</protein>
<name>A0A1Y3EKW8_9BILA</name>